<keyword evidence="2" id="KW-1133">Transmembrane helix</keyword>
<organism evidence="3 4">
    <name type="scientific">Dimorphilus gyrociliatus</name>
    <dbReference type="NCBI Taxonomy" id="2664684"/>
    <lineage>
        <taxon>Eukaryota</taxon>
        <taxon>Metazoa</taxon>
        <taxon>Spiralia</taxon>
        <taxon>Lophotrochozoa</taxon>
        <taxon>Annelida</taxon>
        <taxon>Polychaeta</taxon>
        <taxon>Polychaeta incertae sedis</taxon>
        <taxon>Dinophilidae</taxon>
        <taxon>Dimorphilus</taxon>
    </lineage>
</organism>
<comment type="caution">
    <text evidence="3">The sequence shown here is derived from an EMBL/GenBank/DDBJ whole genome shotgun (WGS) entry which is preliminary data.</text>
</comment>
<feature type="compositionally biased region" description="Polar residues" evidence="1">
    <location>
        <begin position="76"/>
        <end position="92"/>
    </location>
</feature>
<sequence>MKRKLYMGNLTTYVYIGYFYLIVILLHLTLLDNVTSSFAPSDNASTVTKTQSIAPTSKETKKSTVAASTKAKNEEVTSTTTGPDQSSTSNFQKSTIEITTTVELTTEKSTTKSSINVTSVAPTNNSAVGNATQKLTTFSQQNNSSSEGSSTTTGTTDLPNTTTGTTNLPSTTNGTTGTTQTTTEYTTTEYTTTEPFPTIPNFLSEPNISCSSPQPLNDKYQLLNIQTNYEFDFTWNGVYVFPSKMFKCFGKLIRVLGPSCNSRVEFVMGQIDHSKGLFSINYQKEFRNGVINPDNTFFNRGFAIGIRTVSCREIFKRSWETTAFHLYEKSGKRVALSEVLTLNLDLNIQIYFENTNFGKFQHLLSSTSSNWSIDKLKWWRLYLRKIFFVQRVTVMAYKEDIINYKRYPFFYDTSTVVSSCVETKQQMGQSCKSDLSCDGFHTNGSYCSKHQIFSEITNGTLAISKDKYMNSYKILDDTDCCYEKTACEHMDLLESETNSIKFNISVTDLSMTDNVASTCYWVENRYYDCDPASVGELVTVIEKELHTNFTVCNIEIFGGESKDSAHPNIALGKPVWSSISATEKTTATLTTDNIYRQGFHYDNECWKAGTENFWLIIDLKATYNVKNVHVVRGNSYIATNDVLNISLFYSINPDANLSICAIVPFSNMTLGSTNIFSCSLHTVGRYVEISNGPKTHNLLTTGAFFDICEIFVYGTPNNAQDTLLKQYINVNSFVTQSSTPYPQHAANKAVDIFSFNNIIYTKNISCSQTNERGNNWWGVDFQELVTIQSVSILPEHSKNFENIKIYITNIWPYPSEDWLNNTDYTECLSNDTNHTDALNGEQVTFYCDNNPVGTHLIISGENRTVMICDIAVYGWDLKNVNGVEVPVESLEFTGGTKHKNTSYLVDGEKDSCLTVKNYTHIFILELDHRNNYTRINYFKISTGEDRRFKIYISNDSSSDSGQLCNQKTFVYKPGNLKHSCYRKSVWGRYVIIKDFSGDKGIFGKFCEIRVFSFDLASNRSEPFKFTLLSKKTHLKEKYRYTGQGIESVEQCSAICSLNATCLGFSFPPCYFTSHYPTLTKEIETNDNAFVARSIQISNKKADCL</sequence>
<feature type="region of interest" description="Disordered" evidence="1">
    <location>
        <begin position="41"/>
        <end position="92"/>
    </location>
</feature>
<keyword evidence="2" id="KW-0812">Transmembrane</keyword>
<protein>
    <submittedName>
        <fullName evidence="3">DgyrCDS8754</fullName>
    </submittedName>
</protein>
<dbReference type="Proteomes" id="UP000549394">
    <property type="component" value="Unassembled WGS sequence"/>
</dbReference>
<feature type="compositionally biased region" description="Low complexity" evidence="1">
    <location>
        <begin position="141"/>
        <end position="184"/>
    </location>
</feature>
<evidence type="ECO:0000313" key="3">
    <source>
        <dbReference type="EMBL" id="CAD5120180.1"/>
    </source>
</evidence>
<feature type="transmembrane region" description="Helical" evidence="2">
    <location>
        <begin position="12"/>
        <end position="31"/>
    </location>
</feature>
<name>A0A7I8VV27_9ANNE</name>
<dbReference type="OrthoDB" id="547680at2759"/>
<keyword evidence="4" id="KW-1185">Reference proteome</keyword>
<evidence type="ECO:0000313" key="4">
    <source>
        <dbReference type="Proteomes" id="UP000549394"/>
    </source>
</evidence>
<dbReference type="PANTHER" id="PTHR45713">
    <property type="entry name" value="FTP DOMAIN-CONTAINING PROTEIN"/>
    <property type="match status" value="1"/>
</dbReference>
<evidence type="ECO:0000256" key="1">
    <source>
        <dbReference type="SAM" id="MobiDB-lite"/>
    </source>
</evidence>
<proteinExistence type="predicted"/>
<evidence type="ECO:0000256" key="2">
    <source>
        <dbReference type="SAM" id="Phobius"/>
    </source>
</evidence>
<feature type="compositionally biased region" description="Polar residues" evidence="1">
    <location>
        <begin position="116"/>
        <end position="140"/>
    </location>
</feature>
<feature type="compositionally biased region" description="Polar residues" evidence="1">
    <location>
        <begin position="41"/>
        <end position="55"/>
    </location>
</feature>
<dbReference type="PANTHER" id="PTHR45713:SF6">
    <property type="entry name" value="F5_8 TYPE C DOMAIN-CONTAINING PROTEIN"/>
    <property type="match status" value="1"/>
</dbReference>
<dbReference type="Gene3D" id="2.60.120.260">
    <property type="entry name" value="Galactose-binding domain-like"/>
    <property type="match status" value="3"/>
</dbReference>
<reference evidence="3 4" key="1">
    <citation type="submission" date="2020-08" db="EMBL/GenBank/DDBJ databases">
        <authorList>
            <person name="Hejnol A."/>
        </authorList>
    </citation>
    <scope>NUCLEOTIDE SEQUENCE [LARGE SCALE GENOMIC DNA]</scope>
</reference>
<dbReference type="InterPro" id="IPR051941">
    <property type="entry name" value="BG_Antigen-Binding_Lectin"/>
</dbReference>
<keyword evidence="2" id="KW-0472">Membrane</keyword>
<dbReference type="InterPro" id="IPR008979">
    <property type="entry name" value="Galactose-bd-like_sf"/>
</dbReference>
<dbReference type="EMBL" id="CAJFCJ010000012">
    <property type="protein sequence ID" value="CAD5120180.1"/>
    <property type="molecule type" value="Genomic_DNA"/>
</dbReference>
<feature type="region of interest" description="Disordered" evidence="1">
    <location>
        <begin position="106"/>
        <end position="184"/>
    </location>
</feature>
<dbReference type="AlphaFoldDB" id="A0A7I8VV27"/>
<gene>
    <name evidence="3" type="ORF">DGYR_LOCUS8308</name>
</gene>
<dbReference type="SUPFAM" id="SSF49785">
    <property type="entry name" value="Galactose-binding domain-like"/>
    <property type="match status" value="2"/>
</dbReference>
<accession>A0A7I8VV27</accession>